<reference evidence="8 9" key="1">
    <citation type="submission" date="2020-07" db="EMBL/GenBank/DDBJ databases">
        <title>Novel species isolated from subtropical streams in China.</title>
        <authorList>
            <person name="Lu H."/>
        </authorList>
    </citation>
    <scope>NUCLEOTIDE SEQUENCE [LARGE SCALE GENOMIC DNA]</scope>
    <source>
        <strain evidence="8 9">FT3S</strain>
    </source>
</reference>
<dbReference type="InterPro" id="IPR051907">
    <property type="entry name" value="DoxX-like_oxidoreductase"/>
</dbReference>
<keyword evidence="4 7" id="KW-0812">Transmembrane</keyword>
<name>A0A7W2I599_9BURK</name>
<evidence type="ECO:0000313" key="9">
    <source>
        <dbReference type="Proteomes" id="UP000566711"/>
    </source>
</evidence>
<dbReference type="Pfam" id="PF07681">
    <property type="entry name" value="DoxX"/>
    <property type="match status" value="1"/>
</dbReference>
<evidence type="ECO:0000256" key="5">
    <source>
        <dbReference type="ARBA" id="ARBA00022989"/>
    </source>
</evidence>
<gene>
    <name evidence="8" type="ORF">H3H36_02360</name>
</gene>
<organism evidence="8 9">
    <name type="scientific">Rugamonas fusca</name>
    <dbReference type="NCBI Taxonomy" id="2758568"/>
    <lineage>
        <taxon>Bacteria</taxon>
        <taxon>Pseudomonadati</taxon>
        <taxon>Pseudomonadota</taxon>
        <taxon>Betaproteobacteria</taxon>
        <taxon>Burkholderiales</taxon>
        <taxon>Oxalobacteraceae</taxon>
        <taxon>Telluria group</taxon>
        <taxon>Rugamonas</taxon>
    </lineage>
</organism>
<sequence length="168" mass="18204">MNTPSSRAMALGHIRRITALISACVSDSVIAAMGRFAMAAVFWKSGQTKVEGLAIDLFSGQFHLGWPHLSDSAVALFRDEYRLPLVAPELAAPMAAFAEHFFPVLLLFGLATRLSAFALLVMTAVIEIFVYPDAYPTHATWAAILLFLLAKGGGKFSVDHVLSRLVAR</sequence>
<evidence type="ECO:0000256" key="7">
    <source>
        <dbReference type="SAM" id="Phobius"/>
    </source>
</evidence>
<feature type="transmembrane region" description="Helical" evidence="7">
    <location>
        <begin position="115"/>
        <end position="132"/>
    </location>
</feature>
<comment type="similarity">
    <text evidence="2">Belongs to the DoxX family.</text>
</comment>
<keyword evidence="6 7" id="KW-0472">Membrane</keyword>
<accession>A0A7W2I599</accession>
<protein>
    <submittedName>
        <fullName evidence="8">DoxX family protein</fullName>
    </submittedName>
</protein>
<comment type="subcellular location">
    <subcellularLocation>
        <location evidence="1">Cell membrane</location>
        <topology evidence="1">Multi-pass membrane protein</topology>
    </subcellularLocation>
</comment>
<keyword evidence="5 7" id="KW-1133">Transmembrane helix</keyword>
<dbReference type="GO" id="GO:0005886">
    <property type="term" value="C:plasma membrane"/>
    <property type="evidence" value="ECO:0007669"/>
    <property type="project" value="UniProtKB-SubCell"/>
</dbReference>
<dbReference type="AlphaFoldDB" id="A0A7W2I599"/>
<evidence type="ECO:0000256" key="2">
    <source>
        <dbReference type="ARBA" id="ARBA00006679"/>
    </source>
</evidence>
<keyword evidence="3" id="KW-1003">Cell membrane</keyword>
<proteinExistence type="inferred from homology"/>
<evidence type="ECO:0000256" key="6">
    <source>
        <dbReference type="ARBA" id="ARBA00023136"/>
    </source>
</evidence>
<evidence type="ECO:0000256" key="3">
    <source>
        <dbReference type="ARBA" id="ARBA00022475"/>
    </source>
</evidence>
<dbReference type="PANTHER" id="PTHR33452">
    <property type="entry name" value="OXIDOREDUCTASE CATD-RELATED"/>
    <property type="match status" value="1"/>
</dbReference>
<evidence type="ECO:0000313" key="8">
    <source>
        <dbReference type="EMBL" id="MBA5604206.1"/>
    </source>
</evidence>
<comment type="caution">
    <text evidence="8">The sequence shown here is derived from an EMBL/GenBank/DDBJ whole genome shotgun (WGS) entry which is preliminary data.</text>
</comment>
<dbReference type="InterPro" id="IPR032808">
    <property type="entry name" value="DoxX"/>
</dbReference>
<evidence type="ECO:0000256" key="1">
    <source>
        <dbReference type="ARBA" id="ARBA00004651"/>
    </source>
</evidence>
<evidence type="ECO:0000256" key="4">
    <source>
        <dbReference type="ARBA" id="ARBA00022692"/>
    </source>
</evidence>
<feature type="transmembrane region" description="Helical" evidence="7">
    <location>
        <begin position="138"/>
        <end position="158"/>
    </location>
</feature>
<dbReference type="Proteomes" id="UP000566711">
    <property type="component" value="Unassembled WGS sequence"/>
</dbReference>
<keyword evidence="9" id="KW-1185">Reference proteome</keyword>
<dbReference type="EMBL" id="JACEZS010000001">
    <property type="protein sequence ID" value="MBA5604206.1"/>
    <property type="molecule type" value="Genomic_DNA"/>
</dbReference>
<dbReference type="PANTHER" id="PTHR33452:SF1">
    <property type="entry name" value="INNER MEMBRANE PROTEIN YPHA-RELATED"/>
    <property type="match status" value="1"/>
</dbReference>